<evidence type="ECO:0000256" key="2">
    <source>
        <dbReference type="ARBA" id="ARBA00009852"/>
    </source>
</evidence>
<dbReference type="OrthoDB" id="5292493at2"/>
<protein>
    <submittedName>
        <fullName evidence="6">SdiA-regulated protein</fullName>
    </submittedName>
</protein>
<evidence type="ECO:0000313" key="6">
    <source>
        <dbReference type="EMBL" id="RAJ26738.1"/>
    </source>
</evidence>
<dbReference type="Pfam" id="PF06977">
    <property type="entry name" value="SdiA-regulated"/>
    <property type="match status" value="1"/>
</dbReference>
<dbReference type="Proteomes" id="UP000248987">
    <property type="component" value="Unassembled WGS sequence"/>
</dbReference>
<evidence type="ECO:0000313" key="7">
    <source>
        <dbReference type="Proteomes" id="UP000248987"/>
    </source>
</evidence>
<gene>
    <name evidence="6" type="ORF">LX77_00993</name>
</gene>
<evidence type="ECO:0000256" key="1">
    <source>
        <dbReference type="ARBA" id="ARBA00004236"/>
    </source>
</evidence>
<keyword evidence="7" id="KW-1185">Reference proteome</keyword>
<dbReference type="AlphaFoldDB" id="A0A1A7R2G5"/>
<evidence type="ECO:0000256" key="3">
    <source>
        <dbReference type="ARBA" id="ARBA00022475"/>
    </source>
</evidence>
<evidence type="ECO:0000256" key="4">
    <source>
        <dbReference type="ARBA" id="ARBA00023136"/>
    </source>
</evidence>
<reference evidence="6 7" key="1">
    <citation type="submission" date="2018-06" db="EMBL/GenBank/DDBJ databases">
        <title>Genomic Encyclopedia of Archaeal and Bacterial Type Strains, Phase II (KMG-II): from individual species to whole genera.</title>
        <authorList>
            <person name="Goeker M."/>
        </authorList>
    </citation>
    <scope>NUCLEOTIDE SEQUENCE [LARGE SCALE GENOMIC DNA]</scope>
    <source>
        <strain evidence="6 7">DSM 12408</strain>
    </source>
</reference>
<proteinExistence type="inferred from homology"/>
<dbReference type="RefSeq" id="WP_066431147.1">
    <property type="nucleotide sequence ID" value="NZ_LZRN01000006.1"/>
</dbReference>
<dbReference type="EMBL" id="QLLQ01000002">
    <property type="protein sequence ID" value="RAJ26738.1"/>
    <property type="molecule type" value="Genomic_DNA"/>
</dbReference>
<dbReference type="STRING" id="49280.A9996_03890"/>
<keyword evidence="5" id="KW-0812">Transmembrane</keyword>
<accession>A0A1A7R2G5</accession>
<comment type="caution">
    <text evidence="6">The sequence shown here is derived from an EMBL/GenBank/DDBJ whole genome shotgun (WGS) entry which is preliminary data.</text>
</comment>
<feature type="transmembrane region" description="Helical" evidence="5">
    <location>
        <begin position="6"/>
        <end position="23"/>
    </location>
</feature>
<dbReference type="GO" id="GO:0005886">
    <property type="term" value="C:plasma membrane"/>
    <property type="evidence" value="ECO:0007669"/>
    <property type="project" value="UniProtKB-SubCell"/>
</dbReference>
<organism evidence="6 7">
    <name type="scientific">Gelidibacter algens</name>
    <dbReference type="NCBI Taxonomy" id="49280"/>
    <lineage>
        <taxon>Bacteria</taxon>
        <taxon>Pseudomonadati</taxon>
        <taxon>Bacteroidota</taxon>
        <taxon>Flavobacteriia</taxon>
        <taxon>Flavobacteriales</taxon>
        <taxon>Flavobacteriaceae</taxon>
        <taxon>Gelidibacter</taxon>
    </lineage>
</organism>
<comment type="subcellular location">
    <subcellularLocation>
        <location evidence="1">Cell membrane</location>
    </subcellularLocation>
</comment>
<dbReference type="InterPro" id="IPR009722">
    <property type="entry name" value="YjiK/CarP"/>
</dbReference>
<dbReference type="Gene3D" id="2.120.10.30">
    <property type="entry name" value="TolB, C-terminal domain"/>
    <property type="match status" value="1"/>
</dbReference>
<dbReference type="InterPro" id="IPR011042">
    <property type="entry name" value="6-blade_b-propeller_TolB-like"/>
</dbReference>
<sequence length="290" mass="32319">MKRANLYVGLFVAVLLAVGIIGFSRVNKANAKIADGMDNYTIAETWELPVELNEISGMVWVGNNTLACIQDEDGKLFIYDLTDKAISEEIPFAGKGDYEGIALYKDDMYVMQSDGLLFEIKNWNTTNKIVSTHKTGFQDANNMESLAYSALDSSLLTIPKDRDSKDDFKGIYTIPLSSKKADTNTPAYKIEMNAKALKIYRDKKLYKTFNPSEIAVHPITNDIYVVEGQHPKLLILDANGTLKTVYKLDEINFPQPEGMTFSEEGDLYISNEAVNGTASIHLVELKVTKS</sequence>
<keyword evidence="3" id="KW-1003">Cell membrane</keyword>
<name>A0A1A7R2G5_9FLAO</name>
<dbReference type="SUPFAM" id="SSF63825">
    <property type="entry name" value="YWTD domain"/>
    <property type="match status" value="1"/>
</dbReference>
<keyword evidence="5" id="KW-1133">Transmembrane helix</keyword>
<evidence type="ECO:0000256" key="5">
    <source>
        <dbReference type="SAM" id="Phobius"/>
    </source>
</evidence>
<keyword evidence="4 5" id="KW-0472">Membrane</keyword>
<comment type="similarity">
    <text evidence="2">Belongs to the YjiK family.</text>
</comment>